<evidence type="ECO:0000313" key="3">
    <source>
        <dbReference type="Proteomes" id="UP001206572"/>
    </source>
</evidence>
<dbReference type="RefSeq" id="WP_258828880.1">
    <property type="nucleotide sequence ID" value="NZ_JANUHA010000011.1"/>
</dbReference>
<feature type="chain" id="PRO_5046979241" evidence="1">
    <location>
        <begin position="26"/>
        <end position="582"/>
    </location>
</feature>
<evidence type="ECO:0000256" key="1">
    <source>
        <dbReference type="SAM" id="SignalP"/>
    </source>
</evidence>
<keyword evidence="3" id="KW-1185">Reference proteome</keyword>
<keyword evidence="1" id="KW-0732">Signal</keyword>
<protein>
    <submittedName>
        <fullName evidence="2">DUF885 family protein</fullName>
    </submittedName>
</protein>
<dbReference type="PANTHER" id="PTHR33361">
    <property type="entry name" value="GLR0591 PROTEIN"/>
    <property type="match status" value="1"/>
</dbReference>
<dbReference type="InterPro" id="IPR010281">
    <property type="entry name" value="DUF885"/>
</dbReference>
<accession>A0ABT2ANS7</accession>
<feature type="signal peptide" evidence="1">
    <location>
        <begin position="1"/>
        <end position="25"/>
    </location>
</feature>
<evidence type="ECO:0000313" key="2">
    <source>
        <dbReference type="EMBL" id="MCS0597859.1"/>
    </source>
</evidence>
<comment type="caution">
    <text evidence="2">The sequence shown here is derived from an EMBL/GenBank/DDBJ whole genome shotgun (WGS) entry which is preliminary data.</text>
</comment>
<reference evidence="2 3" key="1">
    <citation type="submission" date="2022-08" db="EMBL/GenBank/DDBJ databases">
        <title>Reclassification of Massilia species as members of the genera Telluria, Duganella, Pseudoduganella, Mokoshia gen. nov. and Zemynaea gen. nov. using orthogonal and non-orthogonal genome-based approaches.</title>
        <authorList>
            <person name="Bowman J.P."/>
        </authorList>
    </citation>
    <scope>NUCLEOTIDE SEQUENCE [LARGE SCALE GENOMIC DNA]</scope>
    <source>
        <strain evidence="2 3">JCM 31661</strain>
    </source>
</reference>
<name>A0ABT2ANS7_9BURK</name>
<gene>
    <name evidence="2" type="ORF">NX780_16035</name>
</gene>
<dbReference type="PANTHER" id="PTHR33361:SF2">
    <property type="entry name" value="DUF885 DOMAIN-CONTAINING PROTEIN"/>
    <property type="match status" value="1"/>
</dbReference>
<sequence length="582" mass="65215">MKSKLSTAIPVAALLLGLALSPAQAAPGADARFKTIYTKEWKWRVAEQLARGEEERGVSPSFARVDAPTQEARRVYWEGILKELDGIKPGELSPGERVNFAVYRAQIAALLDAQRFREYEQPVNADSAFWTDVTFGARRPFARIEDYRNYLKQLAALPGYFAQETDNMRAGLARGFTPPRVTLLGRDVALASIAEAKTPQEVVFFTPFKTMPASIPATEQEALRSQAAAVIREQVQPAYARVLAFFRNEYVPKARATLAAESMPGGKAYYQSKIVEYTTTHLTAEQIHAIGLAEMAKIRAEMLDTMKKAGFQGDLPAFLQFLRTDPQFYAKTPQELLMRAAWIAKKFDAKADQYFGYLPRRRFAILPVPDDQAPFYTAGRGGPGAYWVNTWNLPARALYSLPALTLHESAPGHAFQMPVAQEQKGVPHFRRAYISAFGEGWALYSERLGTEMGIYETPYEHFGMLSYQAWRASRLVVDTGIHAKGWTREQAQAYLMENTALARHEVETEVDRYISWPGQALSYYLGQMAIQEGRAKAEKALGAKFDIRNFHDTVLQLGSVPLPVLQQRIDQFIAEGGKSPYL</sequence>
<dbReference type="Proteomes" id="UP001206572">
    <property type="component" value="Unassembled WGS sequence"/>
</dbReference>
<dbReference type="Pfam" id="PF05960">
    <property type="entry name" value="DUF885"/>
    <property type="match status" value="1"/>
</dbReference>
<organism evidence="2 3">
    <name type="scientific">Massilia agri</name>
    <dbReference type="NCBI Taxonomy" id="1886785"/>
    <lineage>
        <taxon>Bacteria</taxon>
        <taxon>Pseudomonadati</taxon>
        <taxon>Pseudomonadota</taxon>
        <taxon>Betaproteobacteria</taxon>
        <taxon>Burkholderiales</taxon>
        <taxon>Oxalobacteraceae</taxon>
        <taxon>Telluria group</taxon>
        <taxon>Massilia</taxon>
    </lineage>
</organism>
<proteinExistence type="predicted"/>
<dbReference type="EMBL" id="JANUHA010000011">
    <property type="protein sequence ID" value="MCS0597859.1"/>
    <property type="molecule type" value="Genomic_DNA"/>
</dbReference>